<evidence type="ECO:0000313" key="3">
    <source>
        <dbReference type="RefSeq" id="XP_027090670.2"/>
    </source>
</evidence>
<dbReference type="RefSeq" id="XP_027090670.2">
    <property type="nucleotide sequence ID" value="XM_027234869.2"/>
</dbReference>
<proteinExistence type="predicted"/>
<dbReference type="PANTHER" id="PTHR37237:SF1">
    <property type="entry name" value="OS02G0567000 PROTEIN"/>
    <property type="match status" value="1"/>
</dbReference>
<reference evidence="2" key="1">
    <citation type="journal article" date="2025" name="Foods">
        <title>Unveiling the Microbial Signatures of Arabica Coffee Cherries: Insights into Ripeness Specific Diversity, Functional Traits, and Implications for Quality and Safety.</title>
        <authorList>
            <consortium name="RefSeq"/>
            <person name="Tenea G.N."/>
            <person name="Cifuentes V."/>
            <person name="Reyes P."/>
            <person name="Cevallos-Vallejos M."/>
        </authorList>
    </citation>
    <scope>NUCLEOTIDE SEQUENCE [LARGE SCALE GENOMIC DNA]</scope>
</reference>
<accession>A0A6P6UIH4</accession>
<dbReference type="AlphaFoldDB" id="A0A6P6UIH4"/>
<evidence type="ECO:0000256" key="1">
    <source>
        <dbReference type="SAM" id="MobiDB-lite"/>
    </source>
</evidence>
<organism evidence="2 3">
    <name type="scientific">Coffea arabica</name>
    <name type="common">Arabian coffee</name>
    <dbReference type="NCBI Taxonomy" id="13443"/>
    <lineage>
        <taxon>Eukaryota</taxon>
        <taxon>Viridiplantae</taxon>
        <taxon>Streptophyta</taxon>
        <taxon>Embryophyta</taxon>
        <taxon>Tracheophyta</taxon>
        <taxon>Spermatophyta</taxon>
        <taxon>Magnoliopsida</taxon>
        <taxon>eudicotyledons</taxon>
        <taxon>Gunneridae</taxon>
        <taxon>Pentapetalae</taxon>
        <taxon>asterids</taxon>
        <taxon>lamiids</taxon>
        <taxon>Gentianales</taxon>
        <taxon>Rubiaceae</taxon>
        <taxon>Ixoroideae</taxon>
        <taxon>Gardenieae complex</taxon>
        <taxon>Bertiereae - Coffeeae clade</taxon>
        <taxon>Coffeeae</taxon>
        <taxon>Coffea</taxon>
    </lineage>
</organism>
<reference evidence="3" key="2">
    <citation type="submission" date="2025-08" db="UniProtKB">
        <authorList>
            <consortium name="RefSeq"/>
        </authorList>
    </citation>
    <scope>IDENTIFICATION</scope>
    <source>
        <tissue evidence="3">Leaves</tissue>
    </source>
</reference>
<dbReference type="Proteomes" id="UP001652660">
    <property type="component" value="Chromosome 10e"/>
</dbReference>
<evidence type="ECO:0000313" key="2">
    <source>
        <dbReference type="Proteomes" id="UP001652660"/>
    </source>
</evidence>
<sequence>MSFPTMRAVGGPLLCIGDLLSDVGEGDQQAVSGGGSHHPQNLEPPDSDPSLVPSDLPKLFQENYDQLDKALAGTDQSWTALTLKLCTALETGNKLVEFASSHIGLLSEKVEKLERITKQRDSAIEAAKAIQGFLEQNEVFPRENSFAQSDT</sequence>
<name>A0A6P6UIH4_COFAR</name>
<feature type="region of interest" description="Disordered" evidence="1">
    <location>
        <begin position="26"/>
        <end position="53"/>
    </location>
</feature>
<gene>
    <name evidence="3" type="primary">LOC113711702</name>
</gene>
<keyword evidence="2" id="KW-1185">Reference proteome</keyword>
<dbReference type="OrthoDB" id="1629067at2759"/>
<dbReference type="GeneID" id="113711702"/>
<dbReference type="PANTHER" id="PTHR37237">
    <property type="entry name" value="OS02G0567000 PROTEIN"/>
    <property type="match status" value="1"/>
</dbReference>
<protein>
    <submittedName>
        <fullName evidence="3">Uncharacterized protein</fullName>
    </submittedName>
</protein>